<proteinExistence type="predicted"/>
<feature type="region of interest" description="Disordered" evidence="1">
    <location>
        <begin position="105"/>
        <end position="124"/>
    </location>
</feature>
<evidence type="ECO:0000313" key="3">
    <source>
        <dbReference type="Proteomes" id="UP000492821"/>
    </source>
</evidence>
<keyword evidence="2" id="KW-0812">Transmembrane</keyword>
<feature type="compositionally biased region" description="Basic and acidic residues" evidence="1">
    <location>
        <begin position="139"/>
        <end position="153"/>
    </location>
</feature>
<reference evidence="4" key="2">
    <citation type="submission" date="2020-10" db="UniProtKB">
        <authorList>
            <consortium name="WormBaseParasite"/>
        </authorList>
    </citation>
    <scope>IDENTIFICATION</scope>
</reference>
<evidence type="ECO:0000313" key="4">
    <source>
        <dbReference type="WBParaSite" id="Pan_g16623.t1"/>
    </source>
</evidence>
<feature type="compositionally biased region" description="Basic residues" evidence="1">
    <location>
        <begin position="163"/>
        <end position="174"/>
    </location>
</feature>
<keyword evidence="2" id="KW-1133">Transmembrane helix</keyword>
<protein>
    <submittedName>
        <fullName evidence="4">Transmembrane protein</fullName>
    </submittedName>
</protein>
<feature type="compositionally biased region" description="Polar residues" evidence="1">
    <location>
        <begin position="105"/>
        <end position="121"/>
    </location>
</feature>
<keyword evidence="3" id="KW-1185">Reference proteome</keyword>
<accession>A0A7E4V523</accession>
<feature type="transmembrane region" description="Helical" evidence="2">
    <location>
        <begin position="21"/>
        <end position="42"/>
    </location>
</feature>
<reference evidence="3" key="1">
    <citation type="journal article" date="2013" name="Genetics">
        <title>The draft genome and transcriptome of Panagrellus redivivus are shaped by the harsh demands of a free-living lifestyle.</title>
        <authorList>
            <person name="Srinivasan J."/>
            <person name="Dillman A.R."/>
            <person name="Macchietto M.G."/>
            <person name="Heikkinen L."/>
            <person name="Lakso M."/>
            <person name="Fracchia K.M."/>
            <person name="Antoshechkin I."/>
            <person name="Mortazavi A."/>
            <person name="Wong G."/>
            <person name="Sternberg P.W."/>
        </authorList>
    </citation>
    <scope>NUCLEOTIDE SEQUENCE [LARGE SCALE GENOMIC DNA]</scope>
    <source>
        <strain evidence="3">MT8872</strain>
    </source>
</reference>
<dbReference type="AlphaFoldDB" id="A0A7E4V523"/>
<dbReference type="Proteomes" id="UP000492821">
    <property type="component" value="Unassembled WGS sequence"/>
</dbReference>
<keyword evidence="2" id="KW-0472">Membrane</keyword>
<name>A0A7E4V523_PANRE</name>
<organism evidence="3 4">
    <name type="scientific">Panagrellus redivivus</name>
    <name type="common">Microworm</name>
    <dbReference type="NCBI Taxonomy" id="6233"/>
    <lineage>
        <taxon>Eukaryota</taxon>
        <taxon>Metazoa</taxon>
        <taxon>Ecdysozoa</taxon>
        <taxon>Nematoda</taxon>
        <taxon>Chromadorea</taxon>
        <taxon>Rhabditida</taxon>
        <taxon>Tylenchina</taxon>
        <taxon>Panagrolaimomorpha</taxon>
        <taxon>Panagrolaimoidea</taxon>
        <taxon>Panagrolaimidae</taxon>
        <taxon>Panagrellus</taxon>
    </lineage>
</organism>
<evidence type="ECO:0000256" key="2">
    <source>
        <dbReference type="SAM" id="Phobius"/>
    </source>
</evidence>
<sequence length="195" mass="21929">MQRFRYGRDGAVATMMGPRDPFLYTPTPHLICIILFVIFPLIYICGRIVTYLLWQTALCFKYLVLAFLDLYRDDEVVPQRQPKRRRLAQRRAPLRLDPLLEGSQSSILEASQNGTGTSTVKPASAETTALAVETAEEAGAARKDDEPMHHSPTDDEDDEAKRRSGKTKHRHRKHDNTSVASIDHTATPVATSTPR</sequence>
<feature type="region of interest" description="Disordered" evidence="1">
    <location>
        <begin position="135"/>
        <end position="195"/>
    </location>
</feature>
<dbReference type="WBParaSite" id="Pan_g16623.t1">
    <property type="protein sequence ID" value="Pan_g16623.t1"/>
    <property type="gene ID" value="Pan_g16623"/>
</dbReference>
<evidence type="ECO:0000256" key="1">
    <source>
        <dbReference type="SAM" id="MobiDB-lite"/>
    </source>
</evidence>